<feature type="compositionally biased region" description="Polar residues" evidence="4">
    <location>
        <begin position="27"/>
        <end position="44"/>
    </location>
</feature>
<comment type="similarity">
    <text evidence="2 3">Belongs to the small heat shock protein (HSP20) family.</text>
</comment>
<dbReference type="PANTHER" id="PTHR11527">
    <property type="entry name" value="HEAT-SHOCK PROTEIN 20 FAMILY MEMBER"/>
    <property type="match status" value="1"/>
</dbReference>
<evidence type="ECO:0000259" key="5">
    <source>
        <dbReference type="PROSITE" id="PS01031"/>
    </source>
</evidence>
<dbReference type="InterPro" id="IPR002068">
    <property type="entry name" value="A-crystallin/Hsp20_dom"/>
</dbReference>
<dbReference type="OrthoDB" id="1431247at2759"/>
<dbReference type="SUPFAM" id="SSF49764">
    <property type="entry name" value="HSP20-like chaperones"/>
    <property type="match status" value="2"/>
</dbReference>
<feature type="region of interest" description="Disordered" evidence="4">
    <location>
        <begin position="25"/>
        <end position="47"/>
    </location>
</feature>
<feature type="region of interest" description="Disordered" evidence="4">
    <location>
        <begin position="154"/>
        <end position="217"/>
    </location>
</feature>
<feature type="compositionally biased region" description="Basic and acidic residues" evidence="4">
    <location>
        <begin position="191"/>
        <end position="204"/>
    </location>
</feature>
<evidence type="ECO:0000313" key="6">
    <source>
        <dbReference type="EMBL" id="EWC44622.1"/>
    </source>
</evidence>
<dbReference type="EMBL" id="KI966437">
    <property type="protein sequence ID" value="EWC44622.1"/>
    <property type="molecule type" value="Genomic_DNA"/>
</dbReference>
<dbReference type="PROSITE" id="PS01031">
    <property type="entry name" value="SHSP"/>
    <property type="match status" value="1"/>
</dbReference>
<feature type="domain" description="SHSP" evidence="5">
    <location>
        <begin position="58"/>
        <end position="288"/>
    </location>
</feature>
<dbReference type="AlphaFoldDB" id="W7HX01"/>
<evidence type="ECO:0000313" key="7">
    <source>
        <dbReference type="Proteomes" id="UP000024837"/>
    </source>
</evidence>
<dbReference type="Proteomes" id="UP000024837">
    <property type="component" value="Unassembled WGS sequence"/>
</dbReference>
<dbReference type="CDD" id="cd06464">
    <property type="entry name" value="ACD_sHsps-like"/>
    <property type="match status" value="2"/>
</dbReference>
<evidence type="ECO:0000256" key="1">
    <source>
        <dbReference type="ARBA" id="ARBA00023016"/>
    </source>
</evidence>
<keyword evidence="7" id="KW-1185">Reference proteome</keyword>
<proteinExistence type="inferred from homology"/>
<dbReference type="InterPro" id="IPR031107">
    <property type="entry name" value="Small_HSP"/>
</dbReference>
<protein>
    <recommendedName>
        <fullName evidence="5">SHSP domain-containing protein</fullName>
    </recommendedName>
</protein>
<evidence type="ECO:0000256" key="4">
    <source>
        <dbReference type="SAM" id="MobiDB-lite"/>
    </source>
</evidence>
<keyword evidence="1" id="KW-0346">Stress response</keyword>
<feature type="region of interest" description="Disordered" evidence="4">
    <location>
        <begin position="114"/>
        <end position="141"/>
    </location>
</feature>
<accession>W7HX01</accession>
<evidence type="ECO:0000256" key="3">
    <source>
        <dbReference type="RuleBase" id="RU003616"/>
    </source>
</evidence>
<dbReference type="Pfam" id="PF00011">
    <property type="entry name" value="HSP20"/>
    <property type="match status" value="1"/>
</dbReference>
<gene>
    <name evidence="6" type="ORF">DRE_06611</name>
</gene>
<sequence>MPFVRFSPLADPFVDLLSAALAAEASTPTTKPASSECKQCSPARSHTRGCAPRVAHRVVKRVISPHFDVSETEDAYVLEGELPGVSSKAAAVTVDFDDAQTLVVRGEISRAKRSFHNKPAESATVEESTQPGELTEQALQASAAGAETVVYDDSASVASSTNQSKLHHATVEDDVDESETGSNASFEVIDEPTRTDKGKSKAADVEMTDAAEKPAVPTTTTTTIAAEKEKKGPAAKYWIVERPIGVFERRFKFQGLVDQDNVRANLENGLLTIVVPKRQAFVRSIFIQ</sequence>
<feature type="compositionally biased region" description="Polar residues" evidence="4">
    <location>
        <begin position="125"/>
        <end position="140"/>
    </location>
</feature>
<name>W7HX01_9PEZI</name>
<dbReference type="Gene3D" id="2.60.40.790">
    <property type="match status" value="1"/>
</dbReference>
<organism evidence="6 7">
    <name type="scientific">Drechslerella stenobrocha 248</name>
    <dbReference type="NCBI Taxonomy" id="1043628"/>
    <lineage>
        <taxon>Eukaryota</taxon>
        <taxon>Fungi</taxon>
        <taxon>Dikarya</taxon>
        <taxon>Ascomycota</taxon>
        <taxon>Pezizomycotina</taxon>
        <taxon>Orbiliomycetes</taxon>
        <taxon>Orbiliales</taxon>
        <taxon>Orbiliaceae</taxon>
        <taxon>Drechslerella</taxon>
    </lineage>
</organism>
<evidence type="ECO:0000256" key="2">
    <source>
        <dbReference type="PROSITE-ProRule" id="PRU00285"/>
    </source>
</evidence>
<dbReference type="InterPro" id="IPR008978">
    <property type="entry name" value="HSP20-like_chaperone"/>
</dbReference>
<dbReference type="HOGENOM" id="CLU_046737_1_1_1"/>
<reference evidence="6 7" key="1">
    <citation type="submission" date="2013-05" db="EMBL/GenBank/DDBJ databases">
        <title>Drechslerella stenobrocha genome reveals carnivorous origination and mechanical trapping mechanism of predatory fungi.</title>
        <authorList>
            <person name="Liu X."/>
            <person name="Zhang W."/>
            <person name="Liu K."/>
        </authorList>
    </citation>
    <scope>NUCLEOTIDE SEQUENCE [LARGE SCALE GENOMIC DNA]</scope>
    <source>
        <strain evidence="6 7">248</strain>
    </source>
</reference>